<feature type="compositionally biased region" description="Low complexity" evidence="1">
    <location>
        <begin position="151"/>
        <end position="162"/>
    </location>
</feature>
<dbReference type="AlphaFoldDB" id="A0A165DC07"/>
<keyword evidence="4" id="KW-1185">Reference proteome</keyword>
<evidence type="ECO:0000256" key="1">
    <source>
        <dbReference type="SAM" id="MobiDB-lite"/>
    </source>
</evidence>
<accession>A0A165DC07</accession>
<feature type="chain" id="PRO_5007856458" description="Granulins domain-containing protein" evidence="2">
    <location>
        <begin position="27"/>
        <end position="346"/>
    </location>
</feature>
<dbReference type="OrthoDB" id="3042724at2759"/>
<feature type="signal peptide" evidence="2">
    <location>
        <begin position="1"/>
        <end position="26"/>
    </location>
</feature>
<evidence type="ECO:0000313" key="3">
    <source>
        <dbReference type="EMBL" id="KZV84191.1"/>
    </source>
</evidence>
<gene>
    <name evidence="3" type="ORF">EXIGLDRAFT_727542</name>
</gene>
<dbReference type="InParanoid" id="A0A165DC07"/>
<sequence length="346" mass="36635">MVHSRPMGPLFAAMLVVLQVVPHGYSHVKPAERSFTPLTPLASTYDSESSYSVKLIAREGVCALHCEQGYCTSERDVCCWGLSGCCPSGTTCTVDGCCPIGQTCRNNATNAIIVDPAISPADTTSLSVTVTSSTPNNDSRTHSSSGTSDHAPSTASSSSPTSVSYNSQPRHTARSIKIAFPAAVLLSVSLGLLCWWQRCRLLQGCRRRRDHDGLPRPLIHMQILPGQLLQPQSPSVEEKARYLGVEKSVDAVGDARIQISTDHAYTRSSGSIATTSTPTSSDDSQDESDMAALRAAMRRVGFSASVLVSSLNRINPAPPVAAAGWESRSDAGASEVLPTYGHDGGS</sequence>
<feature type="compositionally biased region" description="Polar residues" evidence="1">
    <location>
        <begin position="135"/>
        <end position="150"/>
    </location>
</feature>
<evidence type="ECO:0000256" key="2">
    <source>
        <dbReference type="SAM" id="SignalP"/>
    </source>
</evidence>
<protein>
    <recommendedName>
        <fullName evidence="5">Granulins domain-containing protein</fullName>
    </recommendedName>
</protein>
<feature type="region of interest" description="Disordered" evidence="1">
    <location>
        <begin position="127"/>
        <end position="168"/>
    </location>
</feature>
<organism evidence="3 4">
    <name type="scientific">Exidia glandulosa HHB12029</name>
    <dbReference type="NCBI Taxonomy" id="1314781"/>
    <lineage>
        <taxon>Eukaryota</taxon>
        <taxon>Fungi</taxon>
        <taxon>Dikarya</taxon>
        <taxon>Basidiomycota</taxon>
        <taxon>Agaricomycotina</taxon>
        <taxon>Agaricomycetes</taxon>
        <taxon>Auriculariales</taxon>
        <taxon>Exidiaceae</taxon>
        <taxon>Exidia</taxon>
    </lineage>
</organism>
<keyword evidence="2" id="KW-0732">Signal</keyword>
<reference evidence="3 4" key="1">
    <citation type="journal article" date="2016" name="Mol. Biol. Evol.">
        <title>Comparative Genomics of Early-Diverging Mushroom-Forming Fungi Provides Insights into the Origins of Lignocellulose Decay Capabilities.</title>
        <authorList>
            <person name="Nagy L.G."/>
            <person name="Riley R."/>
            <person name="Tritt A."/>
            <person name="Adam C."/>
            <person name="Daum C."/>
            <person name="Floudas D."/>
            <person name="Sun H."/>
            <person name="Yadav J.S."/>
            <person name="Pangilinan J."/>
            <person name="Larsson K.H."/>
            <person name="Matsuura K."/>
            <person name="Barry K."/>
            <person name="Labutti K."/>
            <person name="Kuo R."/>
            <person name="Ohm R.A."/>
            <person name="Bhattacharya S.S."/>
            <person name="Shirouzu T."/>
            <person name="Yoshinaga Y."/>
            <person name="Martin F.M."/>
            <person name="Grigoriev I.V."/>
            <person name="Hibbett D.S."/>
        </authorList>
    </citation>
    <scope>NUCLEOTIDE SEQUENCE [LARGE SCALE GENOMIC DNA]</scope>
    <source>
        <strain evidence="3 4">HHB12029</strain>
    </source>
</reference>
<feature type="compositionally biased region" description="Low complexity" evidence="1">
    <location>
        <begin position="268"/>
        <end position="282"/>
    </location>
</feature>
<proteinExistence type="predicted"/>
<evidence type="ECO:0008006" key="5">
    <source>
        <dbReference type="Google" id="ProtNLM"/>
    </source>
</evidence>
<evidence type="ECO:0000313" key="4">
    <source>
        <dbReference type="Proteomes" id="UP000077266"/>
    </source>
</evidence>
<feature type="region of interest" description="Disordered" evidence="1">
    <location>
        <begin position="267"/>
        <end position="289"/>
    </location>
</feature>
<dbReference type="EMBL" id="KV426236">
    <property type="protein sequence ID" value="KZV84191.1"/>
    <property type="molecule type" value="Genomic_DNA"/>
</dbReference>
<dbReference type="Proteomes" id="UP000077266">
    <property type="component" value="Unassembled WGS sequence"/>
</dbReference>
<name>A0A165DC07_EXIGL</name>
<feature type="region of interest" description="Disordered" evidence="1">
    <location>
        <begin position="318"/>
        <end position="346"/>
    </location>
</feature>